<evidence type="ECO:0000313" key="2">
    <source>
        <dbReference type="Proteomes" id="UP000177300"/>
    </source>
</evidence>
<name>A0A1F5I7D5_9BACT</name>
<dbReference type="InterPro" id="IPR029063">
    <property type="entry name" value="SAM-dependent_MTases_sf"/>
</dbReference>
<sequence>MYKLFLPYDVFERHKKVGSMIDSDQTVVDIGGELNHLSQFCSPKKIIVANLSSGDIIISEDKLPFKRKSFDVVCAIDVIEHIPKKNRKIFLENLLEIASQKVILSFPIGTKRHIAYEKEIQTWLMKKGEKVDYLEEHIKFSLPKKREIETALESENSKLTYAGNISINRILFKIYMFDPRVKFFRKIIYSLKKIFNFLTNGILYLILIDKDYSESVNRAYVIIKTIR</sequence>
<gene>
    <name evidence="1" type="ORF">A3G14_03580</name>
</gene>
<reference evidence="1 2" key="1">
    <citation type="journal article" date="2016" name="Nat. Commun.">
        <title>Thousands of microbial genomes shed light on interconnected biogeochemical processes in an aquifer system.</title>
        <authorList>
            <person name="Anantharaman K."/>
            <person name="Brown C.T."/>
            <person name="Hug L.A."/>
            <person name="Sharon I."/>
            <person name="Castelle C.J."/>
            <person name="Probst A.J."/>
            <person name="Thomas B.C."/>
            <person name="Singh A."/>
            <person name="Wilkins M.J."/>
            <person name="Karaoz U."/>
            <person name="Brodie E.L."/>
            <person name="Williams K.H."/>
            <person name="Hubbard S.S."/>
            <person name="Banfield J.F."/>
        </authorList>
    </citation>
    <scope>NUCLEOTIDE SEQUENCE [LARGE SCALE GENOMIC DNA]</scope>
</reference>
<dbReference type="AlphaFoldDB" id="A0A1F5I7D5"/>
<protein>
    <recommendedName>
        <fullName evidence="3">Methyltransferase type 11 domain-containing protein</fullName>
    </recommendedName>
</protein>
<dbReference type="Proteomes" id="UP000177300">
    <property type="component" value="Unassembled WGS sequence"/>
</dbReference>
<dbReference type="Gene3D" id="3.40.50.150">
    <property type="entry name" value="Vaccinia Virus protein VP39"/>
    <property type="match status" value="1"/>
</dbReference>
<dbReference type="EMBL" id="MFBY01000059">
    <property type="protein sequence ID" value="OGE12307.1"/>
    <property type="molecule type" value="Genomic_DNA"/>
</dbReference>
<evidence type="ECO:0000313" key="1">
    <source>
        <dbReference type="EMBL" id="OGE12307.1"/>
    </source>
</evidence>
<organism evidence="1 2">
    <name type="scientific">Candidatus Curtissbacteria bacterium RIFCSPLOWO2_12_FULL_38_9</name>
    <dbReference type="NCBI Taxonomy" id="1797735"/>
    <lineage>
        <taxon>Bacteria</taxon>
        <taxon>Candidatus Curtissiibacteriota</taxon>
    </lineage>
</organism>
<proteinExistence type="predicted"/>
<comment type="caution">
    <text evidence="1">The sequence shown here is derived from an EMBL/GenBank/DDBJ whole genome shotgun (WGS) entry which is preliminary data.</text>
</comment>
<accession>A0A1F5I7D5</accession>
<dbReference type="SUPFAM" id="SSF53335">
    <property type="entry name" value="S-adenosyl-L-methionine-dependent methyltransferases"/>
    <property type="match status" value="1"/>
</dbReference>
<evidence type="ECO:0008006" key="3">
    <source>
        <dbReference type="Google" id="ProtNLM"/>
    </source>
</evidence>